<dbReference type="Pfam" id="PF02683">
    <property type="entry name" value="DsbD_TM"/>
    <property type="match status" value="1"/>
</dbReference>
<keyword evidence="4 7" id="KW-1133">Transmembrane helix</keyword>
<dbReference type="InterPro" id="IPR028250">
    <property type="entry name" value="DsbDN"/>
</dbReference>
<sequence>MTECRPVLPRRAWWRSLRVLAIVAACVLAAWMWRRYEATEPPDRGLAAQAASAGNTGHQHTNRLANETSPYLLQHAHNPVDWYPWGQEAFDKARREDKPVFVSIGYSTCYWCHVMEKESFEDAEVARLLNENFVAIKVDREERPDIDEQYMLATQLLTQRGGWPNSVWLTPEGKPWMAGTYFPKPQFMLILTRLINVWKTRRLDVENQADQLASAIARIGSGEALARKGEPTSQAVDQAVGLLTRNFDSRHGGFSGAPKFPPHGTLRLLIRQYRDTGNEELLGQITRTLDAMWSGGIHDHVGGGFHRYATDDEWLVPHFEKMLYDNAQLMRVYVDGYLVTGSERYRTAVEDIFGWLQRDMTSPDGAFYSAIDAGEVGKEGQIYLWHPREVADVLGAQDAKLFGQVYGFEEGGNFVEEATGDRRGLNIPHLDEPIGEIAEARGQTPRAFAGRLAGMRQKLLARRQTWAQPHKDDKVLTSWNGLMIASLAYAGRQLDEPRYTEAAMKAADFIVSHMMRGDTLLRTYRADQAKQLGYLDDYAYLAEALIELHQATGDPRWLARAGQLVEKLLDDFQDKTNGGFYFTTPDHEDLLVRSKSISGGGNTPNANGVAAVALLDIGVLTGDMRYVAAARRTLESLIGVMQQSPFGGEAVLVAAKRLGDQDVKEIAAKPSRGLPEAASSERPLHVGGAADELRPDAQKRTDPVTISVYASRLTVRPGETVDLAVSVDIDEGWHLYGENPQMGFLIASTVSVETAEGIAAGRVQAPQPRRLEDPILKEPLNAYVGRIWFRVPLMVAKDASPGPRAVTVTVKTQACDDKRCLLPETTTLGLTVLVDPEAVGDGNSRRSAIFRSSDGPQHGSRSPSDQASKGERSEEVSLGAFGREFVVDTGSAIGMGLLLAVAALGGFLLNLTPCVLPIIPIKVMGLSQVAGHPRRCFVLGVFVSLGVVAFWTALAVVMATITSFTAVNQMFQLPLFTIGVGVFIAVMAFGMCGLFTVRLPQFVYHITPQQDTYSGSFLFGIMIAVLSTPCTAPFMGAALGWSVRQLPAVSLATFAAVGVGMALPYLVLAAWPRLVAKVPHTGPASVLVKQVMGLLMLAAAAYFVGVGVTALTASPQGSAGRFYWWPVMLLVASGGVWMAWRTVRFSRSAIARALVIGLGGVMAFGAVALAVRLTAQGPVNWVHYTPERFEGAVREGKVVVLDFTAEWCLNCKALEESVLRNPTIVDRLKKDSVMPMKVDLTTGRNRVGRRMLERMERLTIPLLVIFGPDGNALFKSDFYTVEQVARALDEAMAPSAPRRPAN</sequence>
<keyword evidence="5 7" id="KW-0472">Membrane</keyword>
<feature type="transmembrane region" description="Helical" evidence="7">
    <location>
        <begin position="12"/>
        <end position="33"/>
    </location>
</feature>
<dbReference type="Gene3D" id="3.40.30.10">
    <property type="entry name" value="Glutaredoxin"/>
    <property type="match status" value="2"/>
</dbReference>
<feature type="transmembrane region" description="Helical" evidence="7">
    <location>
        <begin position="1149"/>
        <end position="1171"/>
    </location>
</feature>
<evidence type="ECO:0000256" key="1">
    <source>
        <dbReference type="ARBA" id="ARBA00004651"/>
    </source>
</evidence>
<dbReference type="GO" id="GO:0017004">
    <property type="term" value="P:cytochrome complex assembly"/>
    <property type="evidence" value="ECO:0007669"/>
    <property type="project" value="InterPro"/>
</dbReference>
<evidence type="ECO:0000256" key="2">
    <source>
        <dbReference type="ARBA" id="ARBA00022475"/>
    </source>
</evidence>
<dbReference type="PANTHER" id="PTHR42899:SF1">
    <property type="entry name" value="SPERMATOGENESIS-ASSOCIATED PROTEIN 20"/>
    <property type="match status" value="1"/>
</dbReference>
<dbReference type="Pfam" id="PF03190">
    <property type="entry name" value="Thioredox_DsbH"/>
    <property type="match status" value="1"/>
</dbReference>
<dbReference type="InterPro" id="IPR036929">
    <property type="entry name" value="DsbDN_sf"/>
</dbReference>
<evidence type="ECO:0000313" key="9">
    <source>
        <dbReference type="EMBL" id="KKN83103.1"/>
    </source>
</evidence>
<dbReference type="Pfam" id="PF11412">
    <property type="entry name" value="DsbD_N"/>
    <property type="match status" value="1"/>
</dbReference>
<gene>
    <name evidence="9" type="ORF">LCGC14_0302160</name>
</gene>
<feature type="transmembrane region" description="Helical" evidence="7">
    <location>
        <begin position="1048"/>
        <end position="1071"/>
    </location>
</feature>
<dbReference type="InterPro" id="IPR004879">
    <property type="entry name" value="Ssp411-like_TRX"/>
</dbReference>
<dbReference type="InterPro" id="IPR024705">
    <property type="entry name" value="Ssp411"/>
</dbReference>
<feature type="transmembrane region" description="Helical" evidence="7">
    <location>
        <begin position="1123"/>
        <end position="1140"/>
    </location>
</feature>
<comment type="caution">
    <text evidence="9">The sequence shown here is derived from an EMBL/GenBank/DDBJ whole genome shotgun (WGS) entry which is preliminary data.</text>
</comment>
<comment type="subcellular location">
    <subcellularLocation>
        <location evidence="1">Cell membrane</location>
        <topology evidence="1">Multi-pass membrane protein</topology>
    </subcellularLocation>
</comment>
<feature type="transmembrane region" description="Helical" evidence="7">
    <location>
        <begin position="973"/>
        <end position="997"/>
    </location>
</feature>
<protein>
    <recommendedName>
        <fullName evidence="8">Thioredoxin domain-containing protein</fullName>
    </recommendedName>
</protein>
<dbReference type="CDD" id="cd02955">
    <property type="entry name" value="SSP411"/>
    <property type="match status" value="1"/>
</dbReference>
<dbReference type="SUPFAM" id="SSF52833">
    <property type="entry name" value="Thioredoxin-like"/>
    <property type="match status" value="2"/>
</dbReference>
<feature type="transmembrane region" description="Helical" evidence="7">
    <location>
        <begin position="1017"/>
        <end position="1042"/>
    </location>
</feature>
<evidence type="ECO:0000259" key="8">
    <source>
        <dbReference type="PROSITE" id="PS51352"/>
    </source>
</evidence>
<dbReference type="InterPro" id="IPR003834">
    <property type="entry name" value="Cyt_c_assmbl_TM_dom"/>
</dbReference>
<evidence type="ECO:0000256" key="4">
    <source>
        <dbReference type="ARBA" id="ARBA00022989"/>
    </source>
</evidence>
<feature type="region of interest" description="Disordered" evidence="6">
    <location>
        <begin position="841"/>
        <end position="873"/>
    </location>
</feature>
<feature type="transmembrane region" description="Helical" evidence="7">
    <location>
        <begin position="937"/>
        <end position="961"/>
    </location>
</feature>
<reference evidence="9" key="1">
    <citation type="journal article" date="2015" name="Nature">
        <title>Complex archaea that bridge the gap between prokaryotes and eukaryotes.</title>
        <authorList>
            <person name="Spang A."/>
            <person name="Saw J.H."/>
            <person name="Jorgensen S.L."/>
            <person name="Zaremba-Niedzwiedzka K."/>
            <person name="Martijn J."/>
            <person name="Lind A.E."/>
            <person name="van Eijk R."/>
            <person name="Schleper C."/>
            <person name="Guy L."/>
            <person name="Ettema T.J."/>
        </authorList>
    </citation>
    <scope>NUCLEOTIDE SEQUENCE</scope>
</reference>
<evidence type="ECO:0000256" key="6">
    <source>
        <dbReference type="SAM" id="MobiDB-lite"/>
    </source>
</evidence>
<accession>A0A0F9WVX3</accession>
<keyword evidence="2" id="KW-1003">Cell membrane</keyword>
<keyword evidence="3 7" id="KW-0812">Transmembrane</keyword>
<dbReference type="InterPro" id="IPR036249">
    <property type="entry name" value="Thioredoxin-like_sf"/>
</dbReference>
<dbReference type="GO" id="GO:0005886">
    <property type="term" value="C:plasma membrane"/>
    <property type="evidence" value="ECO:0007669"/>
    <property type="project" value="UniProtKB-SubCell"/>
</dbReference>
<feature type="transmembrane region" description="Helical" evidence="7">
    <location>
        <begin position="893"/>
        <end position="916"/>
    </location>
</feature>
<name>A0A0F9WVX3_9ZZZZ</name>
<dbReference type="Gene3D" id="2.60.40.1250">
    <property type="entry name" value="Thiol:disulfide interchange protein DsbD, N-terminal domain"/>
    <property type="match status" value="1"/>
</dbReference>
<evidence type="ECO:0000256" key="3">
    <source>
        <dbReference type="ARBA" id="ARBA00022692"/>
    </source>
</evidence>
<dbReference type="InterPro" id="IPR008928">
    <property type="entry name" value="6-hairpin_glycosidase_sf"/>
</dbReference>
<dbReference type="PANTHER" id="PTHR42899">
    <property type="entry name" value="SPERMATOGENESIS-ASSOCIATED PROTEIN 20"/>
    <property type="match status" value="1"/>
</dbReference>
<dbReference type="Pfam" id="PF13899">
    <property type="entry name" value="Thioredoxin_7"/>
    <property type="match status" value="1"/>
</dbReference>
<dbReference type="PROSITE" id="PS51352">
    <property type="entry name" value="THIOREDOXIN_2"/>
    <property type="match status" value="1"/>
</dbReference>
<organism evidence="9">
    <name type="scientific">marine sediment metagenome</name>
    <dbReference type="NCBI Taxonomy" id="412755"/>
    <lineage>
        <taxon>unclassified sequences</taxon>
        <taxon>metagenomes</taxon>
        <taxon>ecological metagenomes</taxon>
    </lineage>
</organism>
<dbReference type="EMBL" id="LAZR01000190">
    <property type="protein sequence ID" value="KKN83103.1"/>
    <property type="molecule type" value="Genomic_DNA"/>
</dbReference>
<evidence type="ECO:0000256" key="5">
    <source>
        <dbReference type="ARBA" id="ARBA00023136"/>
    </source>
</evidence>
<feature type="transmembrane region" description="Helical" evidence="7">
    <location>
        <begin position="1091"/>
        <end position="1111"/>
    </location>
</feature>
<dbReference type="Gene3D" id="1.50.10.20">
    <property type="match status" value="2"/>
</dbReference>
<feature type="region of interest" description="Disordered" evidence="6">
    <location>
        <begin position="670"/>
        <end position="699"/>
    </location>
</feature>
<feature type="domain" description="Thioredoxin" evidence="8">
    <location>
        <begin position="1162"/>
        <end position="1293"/>
    </location>
</feature>
<evidence type="ECO:0000256" key="7">
    <source>
        <dbReference type="SAM" id="Phobius"/>
    </source>
</evidence>
<proteinExistence type="predicted"/>
<dbReference type="SUPFAM" id="SSF48208">
    <property type="entry name" value="Six-hairpin glycosidases"/>
    <property type="match status" value="1"/>
</dbReference>
<dbReference type="InterPro" id="IPR013766">
    <property type="entry name" value="Thioredoxin_domain"/>
</dbReference>
<dbReference type="GO" id="GO:0005975">
    <property type="term" value="P:carbohydrate metabolic process"/>
    <property type="evidence" value="ECO:0007669"/>
    <property type="project" value="InterPro"/>
</dbReference>